<gene>
    <name evidence="2" type="ORF">K1J60_31920</name>
</gene>
<dbReference type="Proteomes" id="UP000827138">
    <property type="component" value="Chromosome"/>
</dbReference>
<dbReference type="RefSeq" id="WP_220649227.1">
    <property type="nucleotide sequence ID" value="NZ_CP080647.1"/>
</dbReference>
<evidence type="ECO:0000313" key="3">
    <source>
        <dbReference type="Proteomes" id="UP000827138"/>
    </source>
</evidence>
<name>A0ABX8XX65_9ACTN</name>
<dbReference type="EMBL" id="CP080647">
    <property type="protein sequence ID" value="QYX80515.1"/>
    <property type="molecule type" value="Genomic_DNA"/>
</dbReference>
<reference evidence="2 3" key="1">
    <citation type="submission" date="2021-08" db="EMBL/GenBank/DDBJ databases">
        <authorList>
            <person name="Ping M."/>
        </authorList>
    </citation>
    <scope>NUCLEOTIDE SEQUENCE [LARGE SCALE GENOMIC DNA]</scope>
    <source>
        <strain evidence="2 3">MG28</strain>
    </source>
</reference>
<feature type="compositionally biased region" description="Basic and acidic residues" evidence="1">
    <location>
        <begin position="1"/>
        <end position="11"/>
    </location>
</feature>
<evidence type="ECO:0000256" key="1">
    <source>
        <dbReference type="SAM" id="MobiDB-lite"/>
    </source>
</evidence>
<keyword evidence="3" id="KW-1185">Reference proteome</keyword>
<sequence length="132" mass="13784">MGDRKQARDAQGEGFQSFPGRADALLDGEADLLSGTDLEVFATVLPTGDGGAGGTSKRRVVGPVAPGVQEVRVTWSEFDGAFVDVDVERDGGGGWRADLRNPRIVRPEGARASRFVAPAPEGVECESAKVTG</sequence>
<evidence type="ECO:0000313" key="2">
    <source>
        <dbReference type="EMBL" id="QYX80515.1"/>
    </source>
</evidence>
<organism evidence="2 3">
    <name type="scientific">Streptomyces akebiae</name>
    <dbReference type="NCBI Taxonomy" id="2865673"/>
    <lineage>
        <taxon>Bacteria</taxon>
        <taxon>Bacillati</taxon>
        <taxon>Actinomycetota</taxon>
        <taxon>Actinomycetes</taxon>
        <taxon>Kitasatosporales</taxon>
        <taxon>Streptomycetaceae</taxon>
        <taxon>Streptomyces</taxon>
    </lineage>
</organism>
<accession>A0ABX8XX65</accession>
<proteinExistence type="predicted"/>
<feature type="region of interest" description="Disordered" evidence="1">
    <location>
        <begin position="1"/>
        <end position="21"/>
    </location>
</feature>
<protein>
    <submittedName>
        <fullName evidence="2">Uncharacterized protein</fullName>
    </submittedName>
</protein>